<evidence type="ECO:0000259" key="8">
    <source>
        <dbReference type="Pfam" id="PF13567"/>
    </source>
</evidence>
<reference evidence="10" key="2">
    <citation type="journal article" date="2017" name="Plant Physiol. Biochem.">
        <title>Differential oxidative and antioxidative response of duckweed Lemna minor toward plant growth promoting/inhibiting bacteria.</title>
        <authorList>
            <person name="Ishizawa H."/>
            <person name="Kuroda M."/>
            <person name="Morikawa M."/>
            <person name="Ike M."/>
        </authorList>
    </citation>
    <scope>NUCLEOTIDE SEQUENCE [LARGE SCALE GENOMIC DNA]</scope>
    <source>
        <strain evidence="10">M6</strain>
    </source>
</reference>
<evidence type="ECO:0000256" key="5">
    <source>
        <dbReference type="ARBA" id="ARBA00023136"/>
    </source>
</evidence>
<feature type="transmembrane region" description="Helical" evidence="6">
    <location>
        <begin position="428"/>
        <end position="448"/>
    </location>
</feature>
<evidence type="ECO:0000256" key="3">
    <source>
        <dbReference type="ARBA" id="ARBA00022692"/>
    </source>
</evidence>
<feature type="transmembrane region" description="Helical" evidence="6">
    <location>
        <begin position="31"/>
        <end position="49"/>
    </location>
</feature>
<reference evidence="10" key="1">
    <citation type="journal article" date="2017" name="Biotechnol. Biofuels">
        <title>Evaluation of environmental bacterial communities as a factor affecting the growth of duckweed Lemna minor.</title>
        <authorList>
            <person name="Ishizawa H."/>
            <person name="Kuroda M."/>
            <person name="Morikawa M."/>
            <person name="Ike M."/>
        </authorList>
    </citation>
    <scope>NUCLEOTIDE SEQUENCE [LARGE SCALE GENOMIC DNA]</scope>
    <source>
        <strain evidence="10">M6</strain>
    </source>
</reference>
<comment type="subcellular location">
    <subcellularLocation>
        <location evidence="1">Cell membrane</location>
        <topology evidence="1">Multi-pass membrane protein</topology>
    </subcellularLocation>
</comment>
<feature type="domain" description="ComEC/Rec2-related protein" evidence="7">
    <location>
        <begin position="256"/>
        <end position="540"/>
    </location>
</feature>
<sequence>MQRLRVWLSHIRAIDWAQSLRQSLAQQAGRLVLWLPVALGAGCAVYLSLRFEPPWLWILPVMGVAGGIYALSLWRQWPSVVRHGLLFIVMFTLGVGLCKLRTERVEAPVLVSQQTQFHLDAVIMDIVGTDSSEPKLLLAPLRLSGVAPEQTPIRVRLSLRTLPPDLTPGQAISVFAILHPPAGPSIPGGYDYARTAWFDAVGAVGFAPGRIRTIDTPPLPARLQRIVALNHLRWEVTQRLMAQIPDTRMGGFAAAMVTGHQAFLAPELVEDMRDSGLAHILSISGLHMAIVGGFAFFACRGALALSPPIALRYPIKKWAAALGMIALALYLALSGAPAPAIRAAVVAWVAFGAILFDRRALSLRALAIAALIVLLLMPEAVLEPGFQMSFCATAALLALAEVSRNPVRELDVPWWVRSWQGLWHGLKVSVLASTVAGLATTPFGVFYFSRAQMYGLLSNLLEAPITGFIVMPALALGTVMSGTPFGAPILWVAQQGLSVIAAIAGFVADLPGAVLTVAAPPNLALALSTAGVLWMCLIRGRVRWVGLLAALAVIYWPRETAPDIWLEAEGSNAALRVDGTAYSLRPTVRQYGYQLWLKHYALNDAPQRGPQDYVCKSYVCLPTATAPYRVGFAFGRKVPKPEQIVALCQSADLIVLRSQVAEWPANCAGVNRITASDFERLGAMELTRSGSKHWHIHAAKPLRGQRPWVH</sequence>
<proteinExistence type="predicted"/>
<name>A0A3G9GC15_9CAUL</name>
<feature type="transmembrane region" description="Helical" evidence="6">
    <location>
        <begin position="315"/>
        <end position="333"/>
    </location>
</feature>
<evidence type="ECO:0000256" key="6">
    <source>
        <dbReference type="SAM" id="Phobius"/>
    </source>
</evidence>
<dbReference type="InterPro" id="IPR025405">
    <property type="entry name" value="DUF4131"/>
</dbReference>
<evidence type="ECO:0000256" key="1">
    <source>
        <dbReference type="ARBA" id="ARBA00004651"/>
    </source>
</evidence>
<dbReference type="InterPro" id="IPR004477">
    <property type="entry name" value="ComEC_N"/>
</dbReference>
<protein>
    <submittedName>
        <fullName evidence="9">DNA internalization-related competence protein ComEC</fullName>
    </submittedName>
</protein>
<dbReference type="Pfam" id="PF03772">
    <property type="entry name" value="Competence"/>
    <property type="match status" value="1"/>
</dbReference>
<keyword evidence="3 6" id="KW-0812">Transmembrane</keyword>
<dbReference type="NCBIfam" id="TIGR00360">
    <property type="entry name" value="ComEC_N-term"/>
    <property type="match status" value="1"/>
</dbReference>
<dbReference type="Proteomes" id="UP000278756">
    <property type="component" value="Chromosome 2"/>
</dbReference>
<evidence type="ECO:0000256" key="4">
    <source>
        <dbReference type="ARBA" id="ARBA00022989"/>
    </source>
</evidence>
<dbReference type="Pfam" id="PF13567">
    <property type="entry name" value="DUF4131"/>
    <property type="match status" value="1"/>
</dbReference>
<feature type="transmembrane region" description="Helical" evidence="6">
    <location>
        <begin position="363"/>
        <end position="381"/>
    </location>
</feature>
<dbReference type="EMBL" id="AP018828">
    <property type="protein sequence ID" value="BBF82138.1"/>
    <property type="molecule type" value="Genomic_DNA"/>
</dbReference>
<gene>
    <name evidence="9" type="ORF">EM6_2766</name>
</gene>
<evidence type="ECO:0000256" key="2">
    <source>
        <dbReference type="ARBA" id="ARBA00022475"/>
    </source>
</evidence>
<dbReference type="GO" id="GO:0005886">
    <property type="term" value="C:plasma membrane"/>
    <property type="evidence" value="ECO:0007669"/>
    <property type="project" value="UniProtKB-SubCell"/>
</dbReference>
<organism evidence="9 10">
    <name type="scientific">Asticcacaulis excentricus</name>
    <dbReference type="NCBI Taxonomy" id="78587"/>
    <lineage>
        <taxon>Bacteria</taxon>
        <taxon>Pseudomonadati</taxon>
        <taxon>Pseudomonadota</taxon>
        <taxon>Alphaproteobacteria</taxon>
        <taxon>Caulobacterales</taxon>
        <taxon>Caulobacteraceae</taxon>
        <taxon>Asticcacaulis</taxon>
    </lineage>
</organism>
<keyword evidence="2" id="KW-1003">Cell membrane</keyword>
<evidence type="ECO:0000259" key="7">
    <source>
        <dbReference type="Pfam" id="PF03772"/>
    </source>
</evidence>
<keyword evidence="4 6" id="KW-1133">Transmembrane helix</keyword>
<feature type="transmembrane region" description="Helical" evidence="6">
    <location>
        <begin position="277"/>
        <end position="303"/>
    </location>
</feature>
<feature type="transmembrane region" description="Helical" evidence="6">
    <location>
        <begin position="56"/>
        <end position="74"/>
    </location>
</feature>
<dbReference type="PANTHER" id="PTHR30619">
    <property type="entry name" value="DNA INTERNALIZATION/COMPETENCE PROTEIN COMEC/REC2"/>
    <property type="match status" value="1"/>
</dbReference>
<evidence type="ECO:0000313" key="10">
    <source>
        <dbReference type="Proteomes" id="UP000278756"/>
    </source>
</evidence>
<dbReference type="RefSeq" id="WP_172961269.1">
    <property type="nucleotide sequence ID" value="NZ_AP018828.1"/>
</dbReference>
<accession>A0A3G9GC15</accession>
<evidence type="ECO:0000313" key="9">
    <source>
        <dbReference type="EMBL" id="BBF82138.1"/>
    </source>
</evidence>
<dbReference type="PANTHER" id="PTHR30619:SF1">
    <property type="entry name" value="RECOMBINATION PROTEIN 2"/>
    <property type="match status" value="1"/>
</dbReference>
<dbReference type="InterPro" id="IPR052159">
    <property type="entry name" value="Competence_DNA_uptake"/>
</dbReference>
<dbReference type="AlphaFoldDB" id="A0A3G9GC15"/>
<feature type="domain" description="DUF4131" evidence="8">
    <location>
        <begin position="53"/>
        <end position="210"/>
    </location>
</feature>
<keyword evidence="5 6" id="KW-0472">Membrane</keyword>